<evidence type="ECO:0000313" key="4">
    <source>
        <dbReference type="Proteomes" id="UP000264071"/>
    </source>
</evidence>
<protein>
    <recommendedName>
        <fullName evidence="2">DUF4097 domain-containing protein</fullName>
    </recommendedName>
</protein>
<keyword evidence="1" id="KW-0732">Signal</keyword>
<dbReference type="PANTHER" id="PTHR34094:SF1">
    <property type="entry name" value="PROTEIN FAM185A"/>
    <property type="match status" value="1"/>
</dbReference>
<gene>
    <name evidence="3" type="ORF">DGD08_13550</name>
</gene>
<proteinExistence type="predicted"/>
<evidence type="ECO:0000313" key="3">
    <source>
        <dbReference type="EMBL" id="HCT58224.1"/>
    </source>
</evidence>
<dbReference type="PANTHER" id="PTHR34094">
    <property type="match status" value="1"/>
</dbReference>
<comment type="caution">
    <text evidence="3">The sequence shown here is derived from an EMBL/GenBank/DDBJ whole genome shotgun (WGS) entry which is preliminary data.</text>
</comment>
<name>A0A3D4VBK7_9BACT</name>
<organism evidence="3 4">
    <name type="scientific">Gemmatimonas aurantiaca</name>
    <dbReference type="NCBI Taxonomy" id="173480"/>
    <lineage>
        <taxon>Bacteria</taxon>
        <taxon>Pseudomonadati</taxon>
        <taxon>Gemmatimonadota</taxon>
        <taxon>Gemmatimonadia</taxon>
        <taxon>Gemmatimonadales</taxon>
        <taxon>Gemmatimonadaceae</taxon>
        <taxon>Gemmatimonas</taxon>
    </lineage>
</organism>
<dbReference type="AlphaFoldDB" id="A0A3D4VBK7"/>
<dbReference type="Proteomes" id="UP000264071">
    <property type="component" value="Unassembled WGS sequence"/>
</dbReference>
<evidence type="ECO:0000259" key="2">
    <source>
        <dbReference type="Pfam" id="PF13349"/>
    </source>
</evidence>
<accession>A0A3D4VBK7</accession>
<evidence type="ECO:0000256" key="1">
    <source>
        <dbReference type="SAM" id="SignalP"/>
    </source>
</evidence>
<reference evidence="3 4" key="1">
    <citation type="journal article" date="2018" name="Nat. Biotechnol.">
        <title>A standardized bacterial taxonomy based on genome phylogeny substantially revises the tree of life.</title>
        <authorList>
            <person name="Parks D.H."/>
            <person name="Chuvochina M."/>
            <person name="Waite D.W."/>
            <person name="Rinke C."/>
            <person name="Skarshewski A."/>
            <person name="Chaumeil P.A."/>
            <person name="Hugenholtz P."/>
        </authorList>
    </citation>
    <scope>NUCLEOTIDE SEQUENCE [LARGE SCALE GENOMIC DNA]</scope>
    <source>
        <strain evidence="3">UBA8844</strain>
    </source>
</reference>
<dbReference type="EMBL" id="DPIY01000010">
    <property type="protein sequence ID" value="HCT58224.1"/>
    <property type="molecule type" value="Genomic_DNA"/>
</dbReference>
<feature type="chain" id="PRO_5017747847" description="DUF4097 domain-containing protein" evidence="1">
    <location>
        <begin position="23"/>
        <end position="304"/>
    </location>
</feature>
<dbReference type="InterPro" id="IPR025164">
    <property type="entry name" value="Toastrack_DUF4097"/>
</dbReference>
<feature type="signal peptide" evidence="1">
    <location>
        <begin position="1"/>
        <end position="22"/>
    </location>
</feature>
<feature type="domain" description="DUF4097" evidence="2">
    <location>
        <begin position="64"/>
        <end position="298"/>
    </location>
</feature>
<sequence length="304" mass="32072">MKTIGLAVGLALGITMATPLHAQRGGRDTTLQLTGTSVVDVTLSSGHLVVRSVEGTTGAVRGLRNDQRLRSTGVALTVVGRDEQRRSFSSSSRNRSDDVLEVDVPRGVRLVVNTRSADVDVQEFAGDVEVTTQSGTLQLAGVRGRVIVESVSGDITITGAPSSVRITTVSGDIGIRGARGDVEVHTTSGDVRIDGERIPRLLVESMNADVDFDGSFTDGARVQLSTHSGDVTLRLPESQRGRIELSTVSGDFTAGFPLTMAPNNIPSSGRGRATRRYELGSGGTSQIDISTFSGDVRILRGNRS</sequence>
<dbReference type="Pfam" id="PF13349">
    <property type="entry name" value="DUF4097"/>
    <property type="match status" value="1"/>
</dbReference>